<name>A0AA49K196_9BACT</name>
<proteinExistence type="predicted"/>
<dbReference type="AlphaFoldDB" id="A0AA49K196"/>
<dbReference type="Proteomes" id="UP001229955">
    <property type="component" value="Chromosome"/>
</dbReference>
<accession>A0AA49K196</accession>
<dbReference type="RefSeq" id="WP_367885723.1">
    <property type="nucleotide sequence ID" value="NZ_CP130612.1"/>
</dbReference>
<accession>A0AA49JVM8</accession>
<keyword evidence="4" id="KW-1185">Reference proteome</keyword>
<dbReference type="EMBL" id="CP130612">
    <property type="protein sequence ID" value="WKW12849.1"/>
    <property type="molecule type" value="Genomic_DNA"/>
</dbReference>
<dbReference type="EMBL" id="CP130613">
    <property type="protein sequence ID" value="WKW15756.1"/>
    <property type="molecule type" value="Genomic_DNA"/>
</dbReference>
<evidence type="ECO:0000313" key="4">
    <source>
        <dbReference type="Proteomes" id="UP001229955"/>
    </source>
</evidence>
<feature type="compositionally biased region" description="Basic and acidic residues" evidence="1">
    <location>
        <begin position="58"/>
        <end position="86"/>
    </location>
</feature>
<reference evidence="3" key="1">
    <citation type="submission" date="2023-07" db="EMBL/GenBank/DDBJ databases">
        <authorList>
            <person name="Haufschild T."/>
            <person name="Kallscheuer N."/>
            <person name="Hammer J."/>
            <person name="Kohn T."/>
            <person name="Kabuu M."/>
            <person name="Jogler M."/>
            <person name="Wohfarth N."/>
            <person name="Heuer A."/>
            <person name="Rohde M."/>
            <person name="van Teeseling M.C.F."/>
            <person name="Jogler C."/>
        </authorList>
    </citation>
    <scope>NUCLEOTIDE SEQUENCE</scope>
    <source>
        <strain evidence="2">Strain 138</strain>
        <strain evidence="3">Strain 318</strain>
    </source>
</reference>
<evidence type="ECO:0000256" key="1">
    <source>
        <dbReference type="SAM" id="MobiDB-lite"/>
    </source>
</evidence>
<feature type="region of interest" description="Disordered" evidence="1">
    <location>
        <begin position="50"/>
        <end position="88"/>
    </location>
</feature>
<organism evidence="3 4">
    <name type="scientific">Pseudogemmatithrix spongiicola</name>
    <dbReference type="NCBI Taxonomy" id="3062599"/>
    <lineage>
        <taxon>Bacteria</taxon>
        <taxon>Pseudomonadati</taxon>
        <taxon>Gemmatimonadota</taxon>
        <taxon>Gemmatimonadia</taxon>
        <taxon>Gemmatimonadales</taxon>
        <taxon>Gemmatimonadaceae</taxon>
        <taxon>Pseudogemmatithrix</taxon>
    </lineage>
</organism>
<protein>
    <submittedName>
        <fullName evidence="3">Uncharacterized protein</fullName>
    </submittedName>
</protein>
<evidence type="ECO:0000313" key="2">
    <source>
        <dbReference type="EMBL" id="WKW12849.1"/>
    </source>
</evidence>
<dbReference type="KEGG" id="pspc:Strain318_002158"/>
<gene>
    <name evidence="2" type="ORF">Strain138_002159</name>
    <name evidence="3" type="ORF">Strain318_002158</name>
</gene>
<sequence length="138" mass="15149">MHHFRLRSLRGLSALVITLSFGLLTTESMLADVHDGDATHEELTRIEGAARHNATHVAHGDREGGSMNHADDHPGERAPDDAGHDRHTCHHAHVHSGWFHKDEALNGCASAEHESPIALRKRIPASWDAQPQLRPPIG</sequence>
<evidence type="ECO:0000313" key="3">
    <source>
        <dbReference type="EMBL" id="WKW15756.1"/>
    </source>
</evidence>